<dbReference type="EMBL" id="CP061081">
    <property type="protein sequence ID" value="QNT07479.1"/>
    <property type="molecule type" value="Genomic_DNA"/>
</dbReference>
<sequence length="241" mass="27203">MNVSDQNTLGLMTYSLGETSKRFIICQQNDLFIAQESLFQNATPTRFYHHPADTFVFIIKGDIYLQQTTQQNAHLTEKETVLKTHQGIWLAARTINNITLLTPTVELCLIRLSSTKQIEENDVFQKVSSGTVELIPGRNHIKTWPLWQGASGSIALELYPPHFKETLYYQKNATQYLLPLNGVAFISNGKKPPETCPTFGKVIIKQERRAVLNPSKESITLLSVMTAQQSKGRILVLTKPN</sequence>
<evidence type="ECO:0000313" key="2">
    <source>
        <dbReference type="Proteomes" id="UP000516370"/>
    </source>
</evidence>
<protein>
    <recommendedName>
        <fullName evidence="3">Cupin domain-containing protein</fullName>
    </recommendedName>
</protein>
<dbReference type="AlphaFoldDB" id="A0A7H1JAG3"/>
<evidence type="ECO:0000313" key="1">
    <source>
        <dbReference type="EMBL" id="QNT07479.1"/>
    </source>
</evidence>
<dbReference type="RefSeq" id="WP_111606631.1">
    <property type="nucleotide sequence ID" value="NZ_BMLJ01000007.1"/>
</dbReference>
<organism evidence="1 2">
    <name type="scientific">Marinomonas arctica</name>
    <dbReference type="NCBI Taxonomy" id="383750"/>
    <lineage>
        <taxon>Bacteria</taxon>
        <taxon>Pseudomonadati</taxon>
        <taxon>Pseudomonadota</taxon>
        <taxon>Gammaproteobacteria</taxon>
        <taxon>Oceanospirillales</taxon>
        <taxon>Oceanospirillaceae</taxon>
        <taxon>Marinomonas</taxon>
    </lineage>
</organism>
<dbReference type="KEGG" id="mard:IBG28_07665"/>
<keyword evidence="2" id="KW-1185">Reference proteome</keyword>
<evidence type="ECO:0008006" key="3">
    <source>
        <dbReference type="Google" id="ProtNLM"/>
    </source>
</evidence>
<gene>
    <name evidence="1" type="ORF">IBG28_07665</name>
</gene>
<reference evidence="1 2" key="1">
    <citation type="submission" date="2020-09" db="EMBL/GenBank/DDBJ databases">
        <title>Complete genome sequence of an Arctic sea ice bacterium Marinomonas arctica BSI20414.</title>
        <authorList>
            <person name="Liao L."/>
            <person name="Chen B."/>
        </authorList>
    </citation>
    <scope>NUCLEOTIDE SEQUENCE [LARGE SCALE GENOMIC DNA]</scope>
    <source>
        <strain evidence="1 2">BSI20414</strain>
    </source>
</reference>
<name>A0A7H1JAG3_9GAMM</name>
<proteinExistence type="predicted"/>
<dbReference type="Proteomes" id="UP000516370">
    <property type="component" value="Chromosome"/>
</dbReference>
<dbReference type="OrthoDB" id="6102283at2"/>
<accession>A0A7H1JAG3</accession>